<sequence>MADRPGLSGLDPHRSLERTLPAQESALPDPIMPTAPARHGLSYPPSQTKSLASAPPSDLVLCSESDTENYILSNQGNLDFPGSPGLHSTPRHFDETVPHLQQLPHRDPVPSISPEVDTDGLERVVAKLSLEHNLHISSVNLADSQPLQCKPGGKSTAAPTNRRGCVPIASKASLLNKRSLASDERGAYSRTDGSKDSDEGSDDDANAQRSGSKRTRVQISPGGPFNCPFRVRNRRRFNCVSDHSCANTKFDTITKVKYHVGTNHTRPETFNCLRCHSTSLSSGALTEHLQSQTSQMCTPRDRHHQQNPEDGITREMETILRSKKNGVKVSTWDGVWRVIFPQDTHIPSGPIPDYRPCGKVLIEEVHALVDHSFDIINRKIEELERSATAPADGVDWIQQSEEQSPPLSCQQALGLVKELTSETVIHLREELRHLCVDDDVRQPARSGRTPAPKANRDPPIPISEMKADFFSRTTGAPPSTDWAGTAALHPLPHALNSSSSTFMDVSETQYHRTPSSTANAQHHYSEEPAPGMSTPSPLADTYMAYTGAPTEYHIADTPLRHSTGLHEMTPFLNQYTYSPRLNSPLATSMPPLSDGNASPFSDPSAYQDQVQPDLNSDPQDIDRHQPDQEGFYTPWGITDDDNSTF</sequence>
<evidence type="ECO:0000313" key="3">
    <source>
        <dbReference type="Proteomes" id="UP001302126"/>
    </source>
</evidence>
<protein>
    <recommendedName>
        <fullName evidence="4">C2H2-type domain-containing protein</fullName>
    </recommendedName>
</protein>
<dbReference type="EMBL" id="MU864379">
    <property type="protein sequence ID" value="KAK4189152.1"/>
    <property type="molecule type" value="Genomic_DNA"/>
</dbReference>
<feature type="region of interest" description="Disordered" evidence="1">
    <location>
        <begin position="442"/>
        <end position="462"/>
    </location>
</feature>
<evidence type="ECO:0000313" key="2">
    <source>
        <dbReference type="EMBL" id="KAK4189152.1"/>
    </source>
</evidence>
<dbReference type="PANTHER" id="PTHR38166:SF1">
    <property type="entry name" value="C2H2-TYPE DOMAIN-CONTAINING PROTEIN"/>
    <property type="match status" value="1"/>
</dbReference>
<evidence type="ECO:0000256" key="1">
    <source>
        <dbReference type="SAM" id="MobiDB-lite"/>
    </source>
</evidence>
<reference evidence="2" key="2">
    <citation type="submission" date="2023-05" db="EMBL/GenBank/DDBJ databases">
        <authorList>
            <consortium name="Lawrence Berkeley National Laboratory"/>
            <person name="Steindorff A."/>
            <person name="Hensen N."/>
            <person name="Bonometti L."/>
            <person name="Westerberg I."/>
            <person name="Brannstrom I.O."/>
            <person name="Guillou S."/>
            <person name="Cros-Aarteil S."/>
            <person name="Calhoun S."/>
            <person name="Haridas S."/>
            <person name="Kuo A."/>
            <person name="Mondo S."/>
            <person name="Pangilinan J."/>
            <person name="Riley R."/>
            <person name="Labutti K."/>
            <person name="Andreopoulos B."/>
            <person name="Lipzen A."/>
            <person name="Chen C."/>
            <person name="Yanf M."/>
            <person name="Daum C."/>
            <person name="Ng V."/>
            <person name="Clum A."/>
            <person name="Ohm R."/>
            <person name="Martin F."/>
            <person name="Silar P."/>
            <person name="Natvig D."/>
            <person name="Lalanne C."/>
            <person name="Gautier V."/>
            <person name="Ament-Velasquez S.L."/>
            <person name="Kruys A."/>
            <person name="Hutchinson M.I."/>
            <person name="Powell A.J."/>
            <person name="Barry K."/>
            <person name="Miller A.N."/>
            <person name="Grigoriev I.V."/>
            <person name="Debuchy R."/>
            <person name="Gladieux P."/>
            <person name="Thoren M.H."/>
            <person name="Johannesson H."/>
        </authorList>
    </citation>
    <scope>NUCLEOTIDE SEQUENCE</scope>
    <source>
        <strain evidence="2">PSN309</strain>
    </source>
</reference>
<accession>A0AAN6WZ68</accession>
<feature type="region of interest" description="Disordered" evidence="1">
    <location>
        <begin position="144"/>
        <end position="164"/>
    </location>
</feature>
<comment type="caution">
    <text evidence="2">The sequence shown here is derived from an EMBL/GenBank/DDBJ whole genome shotgun (WGS) entry which is preliminary data.</text>
</comment>
<dbReference type="PANTHER" id="PTHR38166">
    <property type="entry name" value="C2H2-TYPE DOMAIN-CONTAINING PROTEIN-RELATED"/>
    <property type="match status" value="1"/>
</dbReference>
<feature type="region of interest" description="Disordered" evidence="1">
    <location>
        <begin position="1"/>
        <end position="56"/>
    </location>
</feature>
<keyword evidence="3" id="KW-1185">Reference proteome</keyword>
<name>A0AAN6WZ68_9PEZI</name>
<evidence type="ECO:0008006" key="4">
    <source>
        <dbReference type="Google" id="ProtNLM"/>
    </source>
</evidence>
<organism evidence="2 3">
    <name type="scientific">Podospora australis</name>
    <dbReference type="NCBI Taxonomy" id="1536484"/>
    <lineage>
        <taxon>Eukaryota</taxon>
        <taxon>Fungi</taxon>
        <taxon>Dikarya</taxon>
        <taxon>Ascomycota</taxon>
        <taxon>Pezizomycotina</taxon>
        <taxon>Sordariomycetes</taxon>
        <taxon>Sordariomycetidae</taxon>
        <taxon>Sordariales</taxon>
        <taxon>Podosporaceae</taxon>
        <taxon>Podospora</taxon>
    </lineage>
</organism>
<gene>
    <name evidence="2" type="ORF">QBC35DRAFT_472990</name>
</gene>
<dbReference type="AlphaFoldDB" id="A0AAN6WZ68"/>
<proteinExistence type="predicted"/>
<dbReference type="Proteomes" id="UP001302126">
    <property type="component" value="Unassembled WGS sequence"/>
</dbReference>
<feature type="region of interest" description="Disordered" evidence="1">
    <location>
        <begin position="586"/>
        <end position="645"/>
    </location>
</feature>
<feature type="region of interest" description="Disordered" evidence="1">
    <location>
        <begin position="514"/>
        <end position="533"/>
    </location>
</feature>
<feature type="compositionally biased region" description="Basic and acidic residues" evidence="1">
    <location>
        <begin position="180"/>
        <end position="198"/>
    </location>
</feature>
<feature type="compositionally biased region" description="Polar residues" evidence="1">
    <location>
        <begin position="595"/>
        <end position="618"/>
    </location>
</feature>
<reference evidence="2" key="1">
    <citation type="journal article" date="2023" name="Mol. Phylogenet. Evol.">
        <title>Genome-scale phylogeny and comparative genomics of the fungal order Sordariales.</title>
        <authorList>
            <person name="Hensen N."/>
            <person name="Bonometti L."/>
            <person name="Westerberg I."/>
            <person name="Brannstrom I.O."/>
            <person name="Guillou S."/>
            <person name="Cros-Aarteil S."/>
            <person name="Calhoun S."/>
            <person name="Haridas S."/>
            <person name="Kuo A."/>
            <person name="Mondo S."/>
            <person name="Pangilinan J."/>
            <person name="Riley R."/>
            <person name="LaButti K."/>
            <person name="Andreopoulos B."/>
            <person name="Lipzen A."/>
            <person name="Chen C."/>
            <person name="Yan M."/>
            <person name="Daum C."/>
            <person name="Ng V."/>
            <person name="Clum A."/>
            <person name="Steindorff A."/>
            <person name="Ohm R.A."/>
            <person name="Martin F."/>
            <person name="Silar P."/>
            <person name="Natvig D.O."/>
            <person name="Lalanne C."/>
            <person name="Gautier V."/>
            <person name="Ament-Velasquez S.L."/>
            <person name="Kruys A."/>
            <person name="Hutchinson M.I."/>
            <person name="Powell A.J."/>
            <person name="Barry K."/>
            <person name="Miller A.N."/>
            <person name="Grigoriev I.V."/>
            <person name="Debuchy R."/>
            <person name="Gladieux P."/>
            <person name="Hiltunen Thoren M."/>
            <person name="Johannesson H."/>
        </authorList>
    </citation>
    <scope>NUCLEOTIDE SEQUENCE</scope>
    <source>
        <strain evidence="2">PSN309</strain>
    </source>
</reference>
<feature type="region of interest" description="Disordered" evidence="1">
    <location>
        <begin position="177"/>
        <end position="222"/>
    </location>
</feature>